<feature type="region of interest" description="Disordered" evidence="1">
    <location>
        <begin position="51"/>
        <end position="71"/>
    </location>
</feature>
<gene>
    <name evidence="2" type="ORF">MNBD_GAMMA14-800</name>
</gene>
<evidence type="ECO:0000256" key="1">
    <source>
        <dbReference type="SAM" id="MobiDB-lite"/>
    </source>
</evidence>
<protein>
    <recommendedName>
        <fullName evidence="3">Membrane protein insertase YidC</fullName>
    </recommendedName>
</protein>
<evidence type="ECO:0008006" key="3">
    <source>
        <dbReference type="Google" id="ProtNLM"/>
    </source>
</evidence>
<feature type="non-terminal residue" evidence="2">
    <location>
        <position position="71"/>
    </location>
</feature>
<proteinExistence type="predicted"/>
<organism evidence="2">
    <name type="scientific">hydrothermal vent metagenome</name>
    <dbReference type="NCBI Taxonomy" id="652676"/>
    <lineage>
        <taxon>unclassified sequences</taxon>
        <taxon>metagenomes</taxon>
        <taxon>ecological metagenomes</taxon>
    </lineage>
</organism>
<sequence length="71" mass="7757">MDNPRVLLTIALSFIILLMWQSWTKDYGPAPEQQQATESVAGKELDAIAQKPAANDMPSSEITAKKVPDVS</sequence>
<accession>A0A3B0YTD1</accession>
<dbReference type="EMBL" id="UOFM01000276">
    <property type="protein sequence ID" value="VAW78707.1"/>
    <property type="molecule type" value="Genomic_DNA"/>
</dbReference>
<evidence type="ECO:0000313" key="2">
    <source>
        <dbReference type="EMBL" id="VAW78707.1"/>
    </source>
</evidence>
<name>A0A3B0YTD1_9ZZZZ</name>
<reference evidence="2" key="1">
    <citation type="submission" date="2018-06" db="EMBL/GenBank/DDBJ databases">
        <authorList>
            <person name="Zhirakovskaya E."/>
        </authorList>
    </citation>
    <scope>NUCLEOTIDE SEQUENCE</scope>
</reference>
<dbReference type="AlphaFoldDB" id="A0A3B0YTD1"/>